<feature type="domain" description="Golvesin/Xly CBD-like" evidence="3">
    <location>
        <begin position="383"/>
        <end position="505"/>
    </location>
</feature>
<feature type="chain" id="PRO_5045219082" evidence="1">
    <location>
        <begin position="22"/>
        <end position="1828"/>
    </location>
</feature>
<dbReference type="RefSeq" id="WP_344902958.1">
    <property type="nucleotide sequence ID" value="NZ_BAAAYO010000001.1"/>
</dbReference>
<evidence type="ECO:0000259" key="3">
    <source>
        <dbReference type="Pfam" id="PF25275"/>
    </source>
</evidence>
<feature type="domain" description="Golvesin/Xly CBD-like" evidence="3">
    <location>
        <begin position="1456"/>
        <end position="1582"/>
    </location>
</feature>
<feature type="domain" description="Cadherin-like beta-sandwich-like" evidence="2">
    <location>
        <begin position="281"/>
        <end position="371"/>
    </location>
</feature>
<proteinExistence type="predicted"/>
<dbReference type="Proteomes" id="UP001589619">
    <property type="component" value="Unassembled WGS sequence"/>
</dbReference>
<evidence type="ECO:0000256" key="1">
    <source>
        <dbReference type="SAM" id="SignalP"/>
    </source>
</evidence>
<accession>A0ABV5VXB3</accession>
<sequence length="1828" mass="198545">MNYGTIRRCLALLLALMTAFAALSVPGGARRGLAEAAENAILIDNGDPGYEESAGWGSSSVKGYNDSSTRVTGGYGAFATWTPAAGSLQGAYKVSLFKVKRPTPTDDPHMRIEVFHRGVSDLRDIDATQGTSGWVELGTFSFDGSGGEYVKLTKLTTAANTFIHADAVKFERVQAGSDASLQSLSVNGGEPAPAFSPAVTAYTYQLTPGTAAVTVTALTYDPAATLRVRGAPVGNGAPAPALALAPGEQAAIDIVVLSADGTETRTYTVTAVRPPEASLARLTLSEGTLSPSFDPQVTSYASEVELRTASVRVTAEASTPGSVVKVNGTAVAAGSPSPDIALTVGANEIDVEVESADGTILKTYTLQVTRKPSNSIVLQYGDGGYSETGSWFTSSSVKGYNKNNTRYTSTAGATTTWKPRMTAGRAAVSFYKVNWPDNADPQVRLDIVHGGSTETRYLNLTPAGEGWIDLGTYDFTGDGNEYVRLTRTTGSGSGIYTRASAVKFEGTIERLPPPLGPLRSRALTNVIYTEKGTIENEDYKVTFLEAAWNGGRTVVRDVYHREDGVWRPMNNENERLEEQWVVLGGASGDRADYYETMDADWTAFDSFSMPDAQTVVLADTSHSDRYALTVTWSLAGARPLIEYALTPVASGQYVVGYQSFTAESLSDVSEVLSGARNHAKMAGTVESTGLWELTAPMSLVEKKTPAGDPFTYGLYIPSAQLPLVFEPAGTAGNQRLGMSLINNEGAVQPIWYAPQYGTYSQLNGGTTYRASVGVYAQKGAVYDAYTDILRTDYGYSAYRENVAAGSLNDAMYNMIDLLKIDPEGDDSVDFVPSLSGWWSRAKGFMDIENPDAIRTAAGPVMLGAYYMTGDDELYENRALPMLEHGVSRNERGWSPTMAPVYGDTSLWKMASVPFDVTSVAAFYDMTRGLNAGLYAVGQEEYRFRNPDPFVRGPVIQPLMTYRMTGDVRYLNEAMAAADAYIEKEIDTPSTAAMNGRDFFYNYGKLWVEILELYEETKEPKYLAAAYKEGKRYASMFVARPVPQGTVSIPQPSPFRYEIAFLWDDRYKFPYGRSRLPEDAPGANVQTDAWRVSPNGLIYEAGDTSAAYRMNAQEAPFLLRLAAYTGDRLLQDIAHNAVIGRYTNYPGYYYRGLIESQQQPEFPLLGPTEGTSIYYHHVPAQLGQTMDYLVTEQMVKSAGRISFPSVFESDFLWFKYHVYGSEPGTFYGHSDAWLWMPKGIIDPGSKQLNWITAESGSRFYIGLSNESHQAVTTSVALNAQLIGFDPNGTYPVTVIRDNGAPEQAVMTNGKIEVTLTAQGMAAIIVEGMNIDVPLHRTPDSRDTSDKSYFFDRYSPIDAVKGMLLVKPDESAYRAYVQAKTTRPATLHYSFDGGTTYAASADDVYPMEWSIPVNDPSVPFTYYVESDGRRTQARTLYLPRYVSVPPSQPAQPGTRPSVIVDNADSESDGSWSRATAANDYYGDNYVTAKAGGQPTSRMRWKPELPDGGLYNVYYKLPVGRSEWASDAAVTVHYDGGEQTYAINEKTTNGDWTLLGKHPFAAGRSGYVEMTNRASAGSVVAADAFMWVPDGYSPSLVQVRLTSDRLELMRSQSAQLRAVAVWDTELSASVNGPNVTYTVDRPDLASIDVNGKLTVIGVDESTDEVNVTASVADGANVVQSPTLTIRIRPLTVIVDSTNQAAYAESGPWKLSGLTGYSPSVRSRYTDTQGATATWKATLPPGRYTASFYNIVRMSGGDESVQVEIKHGTGQTVVTVDAASGTSGWVNLGAFDFAGDGSEYVRLLRTTPTSNPPLFEVYTRADAVKFDDAPVE</sequence>
<dbReference type="InterPro" id="IPR025883">
    <property type="entry name" value="Cadherin-like_domain"/>
</dbReference>
<dbReference type="EMBL" id="JBHMAG010000012">
    <property type="protein sequence ID" value="MFB9752893.1"/>
    <property type="molecule type" value="Genomic_DNA"/>
</dbReference>
<feature type="domain" description="Golvesin/Xly CBD-like" evidence="3">
    <location>
        <begin position="41"/>
        <end position="172"/>
    </location>
</feature>
<reference evidence="4 5" key="1">
    <citation type="submission" date="2024-09" db="EMBL/GenBank/DDBJ databases">
        <authorList>
            <person name="Sun Q."/>
            <person name="Mori K."/>
        </authorList>
    </citation>
    <scope>NUCLEOTIDE SEQUENCE [LARGE SCALE GENOMIC DNA]</scope>
    <source>
        <strain evidence="4 5">JCM 12520</strain>
    </source>
</reference>
<evidence type="ECO:0000313" key="4">
    <source>
        <dbReference type="EMBL" id="MFB9752893.1"/>
    </source>
</evidence>
<name>A0ABV5VXB3_9BACL</name>
<keyword evidence="1" id="KW-0732">Signal</keyword>
<comment type="caution">
    <text evidence="4">The sequence shown here is derived from an EMBL/GenBank/DDBJ whole genome shotgun (WGS) entry which is preliminary data.</text>
</comment>
<dbReference type="Pfam" id="PF25275">
    <property type="entry name" value="Golvesin_C"/>
    <property type="match status" value="4"/>
</dbReference>
<evidence type="ECO:0000259" key="2">
    <source>
        <dbReference type="Pfam" id="PF12733"/>
    </source>
</evidence>
<dbReference type="Pfam" id="PF12733">
    <property type="entry name" value="Cadherin-like"/>
    <property type="match status" value="2"/>
</dbReference>
<feature type="domain" description="Cadherin-like beta-sandwich-like" evidence="2">
    <location>
        <begin position="181"/>
        <end position="273"/>
    </location>
</feature>
<keyword evidence="5" id="KW-1185">Reference proteome</keyword>
<gene>
    <name evidence="4" type="ORF">ACFFNY_15115</name>
</gene>
<organism evidence="4 5">
    <name type="scientific">Paenibacillus hodogayensis</name>
    <dbReference type="NCBI Taxonomy" id="279208"/>
    <lineage>
        <taxon>Bacteria</taxon>
        <taxon>Bacillati</taxon>
        <taxon>Bacillota</taxon>
        <taxon>Bacilli</taxon>
        <taxon>Bacillales</taxon>
        <taxon>Paenibacillaceae</taxon>
        <taxon>Paenibacillus</taxon>
    </lineage>
</organism>
<feature type="domain" description="Golvesin/Xly CBD-like" evidence="3">
    <location>
        <begin position="1689"/>
        <end position="1822"/>
    </location>
</feature>
<evidence type="ECO:0000313" key="5">
    <source>
        <dbReference type="Proteomes" id="UP001589619"/>
    </source>
</evidence>
<dbReference type="InterPro" id="IPR033803">
    <property type="entry name" value="CBD-like_Golvesin-Xly"/>
</dbReference>
<protein>
    <submittedName>
        <fullName evidence="4">Cadherin-like beta sandwich domain-containing protein</fullName>
    </submittedName>
</protein>
<feature type="signal peptide" evidence="1">
    <location>
        <begin position="1"/>
        <end position="21"/>
    </location>
</feature>